<dbReference type="InterPro" id="IPR036097">
    <property type="entry name" value="HisK_dim/P_sf"/>
</dbReference>
<dbReference type="SUPFAM" id="SSF50998">
    <property type="entry name" value="Quinoprotein alcohol dehydrogenase-like"/>
    <property type="match status" value="1"/>
</dbReference>
<keyword evidence="6" id="KW-0418">Kinase</keyword>
<evidence type="ECO:0000256" key="2">
    <source>
        <dbReference type="ARBA" id="ARBA00012438"/>
    </source>
</evidence>
<evidence type="ECO:0000313" key="6">
    <source>
        <dbReference type="EMBL" id="SNV51529.1"/>
    </source>
</evidence>
<dbReference type="FunFam" id="1.10.287.130:FF:000045">
    <property type="entry name" value="Two-component system sensor histidine kinase/response regulator"/>
    <property type="match status" value="1"/>
</dbReference>
<dbReference type="PANTHER" id="PTHR43547">
    <property type="entry name" value="TWO-COMPONENT HISTIDINE KINASE"/>
    <property type="match status" value="1"/>
</dbReference>
<keyword evidence="4" id="KW-0812">Transmembrane</keyword>
<keyword evidence="4" id="KW-0472">Membrane</keyword>
<evidence type="ECO:0000256" key="1">
    <source>
        <dbReference type="ARBA" id="ARBA00000085"/>
    </source>
</evidence>
<dbReference type="InterPro" id="IPR003594">
    <property type="entry name" value="HATPase_dom"/>
</dbReference>
<evidence type="ECO:0000313" key="7">
    <source>
        <dbReference type="Proteomes" id="UP000215355"/>
    </source>
</evidence>
<reference evidence="6 7" key="1">
    <citation type="submission" date="2017-06" db="EMBL/GenBank/DDBJ databases">
        <authorList>
            <consortium name="Pathogen Informatics"/>
        </authorList>
    </citation>
    <scope>NUCLEOTIDE SEQUENCE [LARGE SCALE GENOMIC DNA]</scope>
    <source>
        <strain evidence="6 7">NCTC12149</strain>
    </source>
</reference>
<evidence type="ECO:0000259" key="5">
    <source>
        <dbReference type="PROSITE" id="PS50109"/>
    </source>
</evidence>
<accession>A0AAJ4XCQ6</accession>
<sequence length="1037" mass="118440">MRLVLILLLLFSQQLKGISDPVYFRHLQVEDGLANNTVFVSFQDSWGFMWFGTKEGLSRYDGTNFRSFKIIPNAENEGNEFVYSIAQTDDNMLILGTRSGLYEFNPITEKSSSLYKTNADEILKVCKAKNGKIFFLVSGKLYEYQAHGKKIRNINEMDIFKDQRLLGMTLDFENNLWLISQNGELFKYDVDLERFHLQDKLSELKSTIISVLHVPNPNEILVGTTMGLLRYNRQTKNVKWILGSKLGKEIFVRDIISNNSKEYWVASEQGLFIVDGKTASFKSLKKDDTDPYSISDNAVYSLFMDKDSGIWCGTYFGGINYHHPRFNNFRKYFRQKGIPSISGWAVREMYPDRSGKQLWIGTEDAGLNRMDLKTGKIHPIEKFNAIKPFNVHAIAETDKGLWVGTFQDGLFLLNTQSGKIVKHYEKNSNLDGLKSNFIISALRTSTSILLLGSSNGVYEYFPAKDQFLLSSNFPRNLYVFTMLEDKAGRIWAGTIGEGAFCYNPRTGTTENFSHQSRRQNNLSHNSVCGIFEDRAGNIWFSTEGGGISKYHVRSKSFSYFTERNGLPSNMVYVVLEDQKGRFWASTSKGLACLLPGESKWVSFTKDDGLLTDQFNYSSGYISKEGELFFGSVKGLVSFFPDDLFKVNSKAPIFITSFQVNGSELSPANQQNWRSILFRDSIYLRHDESSFSIGFSSLDFAASSTLNYQYWLEGAEDKRTDISRNRNVNFTKLPAGEYRFHVRVLNRQNGNENEKILHIFIAPAWWASTIAYIIYSILLIMILLVSFLLYHKRQRQIRENAVKELDLKKQSEYYSAKMNFVTNIVHEIRTPLTLIKGPLELISEKMNNNPKQQQFLSLINRNTERLSSLTDQLLDFQALESNLEGNNPQKIHIASVLEELISEFEILAESKNLKIQSYCNTGNVSIYIDEEIFHRIISNLLSNAIKYADSEIIIECEVENSQSQTLIFSIANDGSLVPADQKEKIFEAFHRVQNKKGLGTGIGLTLARILTERNAGTLTYEYLNNTMNRFILKLPIIG</sequence>
<dbReference type="Gene3D" id="2.60.40.10">
    <property type="entry name" value="Immunoglobulins"/>
    <property type="match status" value="1"/>
</dbReference>
<dbReference type="InterPro" id="IPR036322">
    <property type="entry name" value="WD40_repeat_dom_sf"/>
</dbReference>
<dbReference type="SUPFAM" id="SSF50978">
    <property type="entry name" value="WD40 repeat-like"/>
    <property type="match status" value="1"/>
</dbReference>
<feature type="domain" description="Histidine kinase" evidence="5">
    <location>
        <begin position="822"/>
        <end position="1037"/>
    </location>
</feature>
<dbReference type="Pfam" id="PF07495">
    <property type="entry name" value="Y_Y_Y"/>
    <property type="match status" value="1"/>
</dbReference>
<dbReference type="EC" id="2.7.13.3" evidence="2"/>
<dbReference type="Proteomes" id="UP000215355">
    <property type="component" value="Chromosome 1"/>
</dbReference>
<dbReference type="AlphaFoldDB" id="A0AAJ4XCQ6"/>
<evidence type="ECO:0000256" key="4">
    <source>
        <dbReference type="SAM" id="Phobius"/>
    </source>
</evidence>
<dbReference type="Gene3D" id="1.10.287.130">
    <property type="match status" value="1"/>
</dbReference>
<dbReference type="Pfam" id="PF02518">
    <property type="entry name" value="HATPase_c"/>
    <property type="match status" value="1"/>
</dbReference>
<dbReference type="InterPro" id="IPR011047">
    <property type="entry name" value="Quinoprotein_ADH-like_sf"/>
</dbReference>
<keyword evidence="6" id="KW-0808">Transferase</keyword>
<dbReference type="Gene3D" id="3.30.565.10">
    <property type="entry name" value="Histidine kinase-like ATPase, C-terminal domain"/>
    <property type="match status" value="1"/>
</dbReference>
<name>A0AAJ4XCQ6_9SPHI</name>
<dbReference type="KEGG" id="smiz:4412673_02432"/>
<dbReference type="InterPro" id="IPR015943">
    <property type="entry name" value="WD40/YVTN_repeat-like_dom_sf"/>
</dbReference>
<comment type="catalytic activity">
    <reaction evidence="1">
        <text>ATP + protein L-histidine = ADP + protein N-phospho-L-histidine.</text>
        <dbReference type="EC" id="2.7.13.3"/>
    </reaction>
</comment>
<gene>
    <name evidence="6" type="primary">yycG_2</name>
    <name evidence="6" type="ORF">SAMEA4412673_02432</name>
</gene>
<dbReference type="InterPro" id="IPR013783">
    <property type="entry name" value="Ig-like_fold"/>
</dbReference>
<dbReference type="Pfam" id="PF07494">
    <property type="entry name" value="Reg_prop"/>
    <property type="match status" value="4"/>
</dbReference>
<dbReference type="SMART" id="SM00388">
    <property type="entry name" value="HisKA"/>
    <property type="match status" value="1"/>
</dbReference>
<keyword evidence="4" id="KW-1133">Transmembrane helix</keyword>
<dbReference type="InterPro" id="IPR011123">
    <property type="entry name" value="Y_Y_Y"/>
</dbReference>
<dbReference type="SUPFAM" id="SSF47384">
    <property type="entry name" value="Homodimeric domain of signal transducing histidine kinase"/>
    <property type="match status" value="1"/>
</dbReference>
<dbReference type="EMBL" id="LT906468">
    <property type="protein sequence ID" value="SNV51529.1"/>
    <property type="molecule type" value="Genomic_DNA"/>
</dbReference>
<dbReference type="SUPFAM" id="SSF55874">
    <property type="entry name" value="ATPase domain of HSP90 chaperone/DNA topoisomerase II/histidine kinase"/>
    <property type="match status" value="1"/>
</dbReference>
<organism evidence="6 7">
    <name type="scientific">Sphingobacterium mizutaii</name>
    <dbReference type="NCBI Taxonomy" id="1010"/>
    <lineage>
        <taxon>Bacteria</taxon>
        <taxon>Pseudomonadati</taxon>
        <taxon>Bacteroidota</taxon>
        <taxon>Sphingobacteriia</taxon>
        <taxon>Sphingobacteriales</taxon>
        <taxon>Sphingobacteriaceae</taxon>
        <taxon>Sphingobacterium</taxon>
    </lineage>
</organism>
<protein>
    <recommendedName>
        <fullName evidence="2">histidine kinase</fullName>
        <ecNumber evidence="2">2.7.13.3</ecNumber>
    </recommendedName>
</protein>
<dbReference type="PANTHER" id="PTHR43547:SF2">
    <property type="entry name" value="HYBRID SIGNAL TRANSDUCTION HISTIDINE KINASE C"/>
    <property type="match status" value="1"/>
</dbReference>
<dbReference type="Pfam" id="PF00512">
    <property type="entry name" value="HisKA"/>
    <property type="match status" value="1"/>
</dbReference>
<dbReference type="PROSITE" id="PS50109">
    <property type="entry name" value="HIS_KIN"/>
    <property type="match status" value="1"/>
</dbReference>
<dbReference type="InterPro" id="IPR036890">
    <property type="entry name" value="HATPase_C_sf"/>
</dbReference>
<dbReference type="GO" id="GO:0000155">
    <property type="term" value="F:phosphorelay sensor kinase activity"/>
    <property type="evidence" value="ECO:0007669"/>
    <property type="project" value="InterPro"/>
</dbReference>
<dbReference type="Gene3D" id="2.130.10.10">
    <property type="entry name" value="YVTN repeat-like/Quinoprotein amine dehydrogenase"/>
    <property type="match status" value="3"/>
</dbReference>
<dbReference type="InterPro" id="IPR005467">
    <property type="entry name" value="His_kinase_dom"/>
</dbReference>
<evidence type="ECO:0000256" key="3">
    <source>
        <dbReference type="ARBA" id="ARBA00022553"/>
    </source>
</evidence>
<dbReference type="InterPro" id="IPR003661">
    <property type="entry name" value="HisK_dim/P_dom"/>
</dbReference>
<dbReference type="CDD" id="cd00082">
    <property type="entry name" value="HisKA"/>
    <property type="match status" value="1"/>
</dbReference>
<feature type="transmembrane region" description="Helical" evidence="4">
    <location>
        <begin position="764"/>
        <end position="789"/>
    </location>
</feature>
<dbReference type="InterPro" id="IPR011110">
    <property type="entry name" value="Reg_prop"/>
</dbReference>
<dbReference type="SMART" id="SM00387">
    <property type="entry name" value="HATPase_c"/>
    <property type="match status" value="1"/>
</dbReference>
<keyword evidence="3" id="KW-0597">Phosphoprotein</keyword>
<proteinExistence type="predicted"/>